<evidence type="ECO:0000313" key="5">
    <source>
        <dbReference type="Proteomes" id="UP000065473"/>
    </source>
</evidence>
<name>A0A0U3GM94_9CREN</name>
<protein>
    <recommendedName>
        <fullName evidence="1">CHAD domain-containing protein</fullName>
    </recommendedName>
</protein>
<feature type="domain" description="CHAD" evidence="1">
    <location>
        <begin position="1"/>
        <end position="200"/>
    </location>
</feature>
<dbReference type="Proteomes" id="UP000060043">
    <property type="component" value="Chromosome"/>
</dbReference>
<dbReference type="EMBL" id="CP013694">
    <property type="protein sequence ID" value="ALU29881.1"/>
    <property type="molecule type" value="Genomic_DNA"/>
</dbReference>
<dbReference type="RefSeq" id="WP_011278819.1">
    <property type="nucleotide sequence ID" value="NZ_BHWZ01000006.1"/>
</dbReference>
<dbReference type="OrthoDB" id="39948at2157"/>
<dbReference type="OMA" id="YDVHGCP"/>
<gene>
    <name evidence="2" type="ORF">ATY89_07975</name>
    <name evidence="3" type="ORF">ATZ20_10995</name>
</gene>
<proteinExistence type="predicted"/>
<dbReference type="PaxDb" id="1435377-SUSAZ_09270"/>
<evidence type="ECO:0000259" key="1">
    <source>
        <dbReference type="SMART" id="SM00880"/>
    </source>
</evidence>
<dbReference type="GeneID" id="14552536"/>
<evidence type="ECO:0000313" key="4">
    <source>
        <dbReference type="Proteomes" id="UP000060043"/>
    </source>
</evidence>
<dbReference type="AlphaFoldDB" id="A0A0U3GM94"/>
<dbReference type="SMART" id="SM00880">
    <property type="entry name" value="CHAD"/>
    <property type="match status" value="1"/>
</dbReference>
<sequence>MTPERYANAHLIKFLLITGISQEDIHDARVELRKYLTIARTTYKLHNNPECVLRASKLMKRLGKIRDMDILACVRSDSRDKLARETVSMFQVMRKYLLPRLYGSRLLVAERIYNDYRRLKEEVEFHSIRKIVREVRFLVESLDLSSDVLKDISQEMGSMRDRYLFDTVCLGKDGGFNEERVKELKERALEEIVEKLRLTNFKHLKV</sequence>
<dbReference type="InterPro" id="IPR007899">
    <property type="entry name" value="CHAD_dom"/>
</dbReference>
<evidence type="ECO:0000313" key="3">
    <source>
        <dbReference type="EMBL" id="ALU32621.1"/>
    </source>
</evidence>
<dbReference type="Proteomes" id="UP000065473">
    <property type="component" value="Chromosome"/>
</dbReference>
<accession>A0A0U3GM94</accession>
<evidence type="ECO:0000313" key="2">
    <source>
        <dbReference type="EMBL" id="ALU29881.1"/>
    </source>
</evidence>
<organism evidence="2 5">
    <name type="scientific">Sulfolobus acidocaldarius</name>
    <dbReference type="NCBI Taxonomy" id="2285"/>
    <lineage>
        <taxon>Archaea</taxon>
        <taxon>Thermoproteota</taxon>
        <taxon>Thermoprotei</taxon>
        <taxon>Sulfolobales</taxon>
        <taxon>Sulfolobaceae</taxon>
        <taxon>Sulfolobus</taxon>
    </lineage>
</organism>
<dbReference type="STRING" id="1435377.SUSAZ_09270"/>
<reference evidence="4 5" key="1">
    <citation type="submission" date="2015-12" db="EMBL/GenBank/DDBJ databases">
        <title>A stable core within a dynamic pangenome in Sulfolobus acidocaldarius.</title>
        <authorList>
            <person name="Anderson R."/>
            <person name="Kouris A."/>
            <person name="Seward C."/>
            <person name="Campbell K."/>
            <person name="Whitaker R."/>
        </authorList>
    </citation>
    <scope>NUCLEOTIDE SEQUENCE [LARGE SCALE GENOMIC DNA]</scope>
    <source>
        <strain evidence="2 5">GG12-C01-09</strain>
        <strain evidence="3 4">NG05B_CO5_07</strain>
    </source>
</reference>
<dbReference type="EMBL" id="CP013695">
    <property type="protein sequence ID" value="ALU32621.1"/>
    <property type="molecule type" value="Genomic_DNA"/>
</dbReference>